<keyword evidence="2" id="KW-1185">Reference proteome</keyword>
<dbReference type="OrthoDB" id="10014409at2759"/>
<reference evidence="1 2" key="1">
    <citation type="journal article" date="2018" name="Sci. Rep.">
        <title>Genomic signatures of local adaptation to the degree of environmental predictability in rotifers.</title>
        <authorList>
            <person name="Franch-Gras L."/>
            <person name="Hahn C."/>
            <person name="Garcia-Roger E.M."/>
            <person name="Carmona M.J."/>
            <person name="Serra M."/>
            <person name="Gomez A."/>
        </authorList>
    </citation>
    <scope>NUCLEOTIDE SEQUENCE [LARGE SCALE GENOMIC DNA]</scope>
    <source>
        <strain evidence="1">HYR1</strain>
    </source>
</reference>
<gene>
    <name evidence="1" type="ORF">BpHYR1_016289</name>
</gene>
<evidence type="ECO:0008006" key="3">
    <source>
        <dbReference type="Google" id="ProtNLM"/>
    </source>
</evidence>
<dbReference type="AlphaFoldDB" id="A0A3M7QR28"/>
<sequence>MRADFGDFRKSDLFTINCGVKQAGVISPCLFNVFIDELILECLSKNIGAQFNNWKIKFNPKKSSIVEFGPQLFRKTFYLGKNPLDKS</sequence>
<organism evidence="1 2">
    <name type="scientific">Brachionus plicatilis</name>
    <name type="common">Marine rotifer</name>
    <name type="synonym">Brachionus muelleri</name>
    <dbReference type="NCBI Taxonomy" id="10195"/>
    <lineage>
        <taxon>Eukaryota</taxon>
        <taxon>Metazoa</taxon>
        <taxon>Spiralia</taxon>
        <taxon>Gnathifera</taxon>
        <taxon>Rotifera</taxon>
        <taxon>Eurotatoria</taxon>
        <taxon>Monogononta</taxon>
        <taxon>Pseudotrocha</taxon>
        <taxon>Ploima</taxon>
        <taxon>Brachionidae</taxon>
        <taxon>Brachionus</taxon>
    </lineage>
</organism>
<evidence type="ECO:0000313" key="2">
    <source>
        <dbReference type="Proteomes" id="UP000276133"/>
    </source>
</evidence>
<accession>A0A3M7QR28</accession>
<evidence type="ECO:0000313" key="1">
    <source>
        <dbReference type="EMBL" id="RNA13669.1"/>
    </source>
</evidence>
<comment type="caution">
    <text evidence="1">The sequence shown here is derived from an EMBL/GenBank/DDBJ whole genome shotgun (WGS) entry which is preliminary data.</text>
</comment>
<proteinExistence type="predicted"/>
<dbReference type="EMBL" id="REGN01005347">
    <property type="protein sequence ID" value="RNA13669.1"/>
    <property type="molecule type" value="Genomic_DNA"/>
</dbReference>
<dbReference type="Proteomes" id="UP000276133">
    <property type="component" value="Unassembled WGS sequence"/>
</dbReference>
<protein>
    <recommendedName>
        <fullName evidence="3">RNA-directed DNA polymerase from mobile element jockey-like</fullName>
    </recommendedName>
</protein>
<name>A0A3M7QR28_BRAPC</name>